<dbReference type="AlphaFoldDB" id="A0AAP5BI52"/>
<keyword evidence="3" id="KW-1185">Reference proteome</keyword>
<evidence type="ECO:0000313" key="2">
    <source>
        <dbReference type="EMBL" id="MDQ6411793.1"/>
    </source>
</evidence>
<organism evidence="2 4">
    <name type="scientific">Paraburkholderia madseniana</name>
    <dbReference type="NCBI Taxonomy" id="2599607"/>
    <lineage>
        <taxon>Bacteria</taxon>
        <taxon>Pseudomonadati</taxon>
        <taxon>Pseudomonadota</taxon>
        <taxon>Betaproteobacteria</taxon>
        <taxon>Burkholderiales</taxon>
        <taxon>Burkholderiaceae</taxon>
        <taxon>Paraburkholderia</taxon>
    </lineage>
</organism>
<dbReference type="Proteomes" id="UP001242288">
    <property type="component" value="Unassembled WGS sequence"/>
</dbReference>
<dbReference type="EMBL" id="JAMXWF010000035">
    <property type="protein sequence ID" value="MDQ6411793.1"/>
    <property type="molecule type" value="Genomic_DNA"/>
</dbReference>
<dbReference type="Pfam" id="PF11136">
    <property type="entry name" value="DUF2889"/>
    <property type="match status" value="1"/>
</dbReference>
<dbReference type="RefSeq" id="WP_266260769.1">
    <property type="nucleotide sequence ID" value="NZ_JAMXWF010000035.1"/>
</dbReference>
<evidence type="ECO:0000313" key="4">
    <source>
        <dbReference type="Proteomes" id="UP001242288"/>
    </source>
</evidence>
<dbReference type="EMBL" id="JAPKHW010000035">
    <property type="protein sequence ID" value="MCX4149975.1"/>
    <property type="molecule type" value="Genomic_DNA"/>
</dbReference>
<evidence type="ECO:0000313" key="1">
    <source>
        <dbReference type="EMBL" id="MCX4149975.1"/>
    </source>
</evidence>
<dbReference type="InterPro" id="IPR021312">
    <property type="entry name" value="DUF2889"/>
</dbReference>
<gene>
    <name evidence="2" type="ORF">NIE36_32085</name>
    <name evidence="1" type="ORF">OSB80_32150</name>
</gene>
<protein>
    <submittedName>
        <fullName evidence="2">DUF2889 domain-containing protein</fullName>
    </submittedName>
</protein>
<reference evidence="2" key="1">
    <citation type="submission" date="2022-06" db="EMBL/GenBank/DDBJ databases">
        <title>PHB producers.</title>
        <authorList>
            <person name="Besaury L."/>
        </authorList>
    </citation>
    <scope>NUCLEOTIDE SEQUENCE</scope>
    <source>
        <strain evidence="2 3">SEWS6</strain>
    </source>
</reference>
<proteinExistence type="predicted"/>
<comment type="caution">
    <text evidence="2">The sequence shown here is derived from an EMBL/GenBank/DDBJ whole genome shotgun (WGS) entry which is preliminary data.</text>
</comment>
<sequence>MNLSRSVERVKKLRIDPISDDLVRFRSSLEDHSDSDDGPEVIHALSLEGTISLPDLTIRSVTAHASQQPYRECAASLEPMSQLVGLRVSSGFSTNVKNLLGGTAGCSHFMALALDLAGSHTLTMYLRMRERARLDQSDEENGDWTRVGLSIEPRLENACIALTSESRMIRQAKKLES</sequence>
<evidence type="ECO:0000313" key="3">
    <source>
        <dbReference type="Proteomes" id="UP001209412"/>
    </source>
</evidence>
<accession>A0AAP5BI52</accession>
<name>A0AAP5BI52_9BURK</name>
<dbReference type="Proteomes" id="UP001209412">
    <property type="component" value="Unassembled WGS sequence"/>
</dbReference>